<keyword evidence="4" id="KW-0496">Mitochondrion</keyword>
<dbReference type="InterPro" id="IPR023574">
    <property type="entry name" value="Ribosomal_uL4_dom_sf"/>
</dbReference>
<evidence type="ECO:0000256" key="4">
    <source>
        <dbReference type="ARBA" id="ARBA00023128"/>
    </source>
</evidence>
<reference evidence="9 10" key="1">
    <citation type="journal article" date="2022" name="Nat. Ecol. Evol.">
        <title>A masculinizing supergene underlies an exaggerated male reproductive morph in a spider.</title>
        <authorList>
            <person name="Hendrickx F."/>
            <person name="De Corte Z."/>
            <person name="Sonet G."/>
            <person name="Van Belleghem S.M."/>
            <person name="Kostlbacher S."/>
            <person name="Vangestel C."/>
        </authorList>
    </citation>
    <scope>NUCLEOTIDE SEQUENCE [LARGE SCALE GENOMIC DNA]</scope>
    <source>
        <strain evidence="9">W744_W776</strain>
    </source>
</reference>
<evidence type="ECO:0000313" key="10">
    <source>
        <dbReference type="Proteomes" id="UP000827092"/>
    </source>
</evidence>
<dbReference type="Pfam" id="PF00573">
    <property type="entry name" value="Ribosomal_L4"/>
    <property type="match status" value="1"/>
</dbReference>
<keyword evidence="3" id="KW-0689">Ribosomal protein</keyword>
<comment type="similarity">
    <text evidence="2">Belongs to the universal ribosomal protein uL4 family.</text>
</comment>
<evidence type="ECO:0000256" key="5">
    <source>
        <dbReference type="ARBA" id="ARBA00023274"/>
    </source>
</evidence>
<evidence type="ECO:0000256" key="8">
    <source>
        <dbReference type="SAM" id="MobiDB-lite"/>
    </source>
</evidence>
<evidence type="ECO:0000256" key="2">
    <source>
        <dbReference type="ARBA" id="ARBA00010528"/>
    </source>
</evidence>
<proteinExistence type="inferred from homology"/>
<dbReference type="Proteomes" id="UP000827092">
    <property type="component" value="Unassembled WGS sequence"/>
</dbReference>
<sequence>MWKFVRSISRRCRSAVTYSFRQFETDISATTVSELQPTRPPLPLITSRNLQYKPRYTIPRQAWLCNMDTVEEEKLGIVDLHPQVFAAMPRFDIIFHNLNWQKRLHYIDFQTELSRAEMRGGGRKPWPQKGTGRARHGSIRSPIFKKGGKAHGKRGPHTDFFMLPHNLRVRGLTTMLSCKHAQDDLVIVDSLEIPSKDQKFMEDLIETRQWGKSVLFINDLDIMPVNITLATDKIETVALMPYYGLNVFSMLKYETLVITLESLNKIEDRLLFNLNRADGPKGKFELKYADTSVLKNST</sequence>
<evidence type="ECO:0000256" key="6">
    <source>
        <dbReference type="ARBA" id="ARBA00040565"/>
    </source>
</evidence>
<evidence type="ECO:0000256" key="3">
    <source>
        <dbReference type="ARBA" id="ARBA00022980"/>
    </source>
</evidence>
<evidence type="ECO:0000313" key="9">
    <source>
        <dbReference type="EMBL" id="KAG8192989.1"/>
    </source>
</evidence>
<dbReference type="GO" id="GO:0006412">
    <property type="term" value="P:translation"/>
    <property type="evidence" value="ECO:0007669"/>
    <property type="project" value="InterPro"/>
</dbReference>
<organism evidence="9 10">
    <name type="scientific">Oedothorax gibbosus</name>
    <dbReference type="NCBI Taxonomy" id="931172"/>
    <lineage>
        <taxon>Eukaryota</taxon>
        <taxon>Metazoa</taxon>
        <taxon>Ecdysozoa</taxon>
        <taxon>Arthropoda</taxon>
        <taxon>Chelicerata</taxon>
        <taxon>Arachnida</taxon>
        <taxon>Araneae</taxon>
        <taxon>Araneomorphae</taxon>
        <taxon>Entelegynae</taxon>
        <taxon>Araneoidea</taxon>
        <taxon>Linyphiidae</taxon>
        <taxon>Erigoninae</taxon>
        <taxon>Oedothorax</taxon>
    </lineage>
</organism>
<dbReference type="GO" id="GO:0003735">
    <property type="term" value="F:structural constituent of ribosome"/>
    <property type="evidence" value="ECO:0007669"/>
    <property type="project" value="InterPro"/>
</dbReference>
<comment type="caution">
    <text evidence="9">The sequence shown here is derived from an EMBL/GenBank/DDBJ whole genome shotgun (WGS) entry which is preliminary data.</text>
</comment>
<keyword evidence="5" id="KW-0687">Ribonucleoprotein</keyword>
<evidence type="ECO:0000256" key="7">
    <source>
        <dbReference type="ARBA" id="ARBA00082711"/>
    </source>
</evidence>
<dbReference type="InterPro" id="IPR013005">
    <property type="entry name" value="Ribosomal_uL4-like"/>
</dbReference>
<comment type="subcellular location">
    <subcellularLocation>
        <location evidence="1">Mitochondrion</location>
    </subcellularLocation>
</comment>
<dbReference type="GO" id="GO:1990904">
    <property type="term" value="C:ribonucleoprotein complex"/>
    <property type="evidence" value="ECO:0007669"/>
    <property type="project" value="UniProtKB-KW"/>
</dbReference>
<protein>
    <recommendedName>
        <fullName evidence="6">Large ribosomal subunit protein uL4m</fullName>
    </recommendedName>
    <alternativeName>
        <fullName evidence="7">39S ribosomal protein L4, mitochondrial</fullName>
    </alternativeName>
</protein>
<feature type="region of interest" description="Disordered" evidence="8">
    <location>
        <begin position="118"/>
        <end position="155"/>
    </location>
</feature>
<dbReference type="InterPro" id="IPR002136">
    <property type="entry name" value="Ribosomal_uL4"/>
</dbReference>
<dbReference type="SUPFAM" id="SSF52166">
    <property type="entry name" value="Ribosomal protein L4"/>
    <property type="match status" value="1"/>
</dbReference>
<keyword evidence="10" id="KW-1185">Reference proteome</keyword>
<dbReference type="GO" id="GO:0005840">
    <property type="term" value="C:ribosome"/>
    <property type="evidence" value="ECO:0007669"/>
    <property type="project" value="UniProtKB-KW"/>
</dbReference>
<dbReference type="EMBL" id="JAFNEN010000132">
    <property type="protein sequence ID" value="KAG8192989.1"/>
    <property type="molecule type" value="Genomic_DNA"/>
</dbReference>
<dbReference type="PANTHER" id="PTHR10746">
    <property type="entry name" value="50S RIBOSOMAL PROTEIN L4"/>
    <property type="match status" value="1"/>
</dbReference>
<dbReference type="PANTHER" id="PTHR10746:SF6">
    <property type="entry name" value="LARGE RIBOSOMAL SUBUNIT PROTEIN UL4M"/>
    <property type="match status" value="1"/>
</dbReference>
<accession>A0AAV6V8I8</accession>
<dbReference type="NCBIfam" id="TIGR03953">
    <property type="entry name" value="rplD_bact"/>
    <property type="match status" value="1"/>
</dbReference>
<gene>
    <name evidence="9" type="ORF">JTE90_028109</name>
</gene>
<name>A0AAV6V8I8_9ARAC</name>
<dbReference type="GO" id="GO:0005743">
    <property type="term" value="C:mitochondrial inner membrane"/>
    <property type="evidence" value="ECO:0007669"/>
    <property type="project" value="UniProtKB-ARBA"/>
</dbReference>
<dbReference type="FunFam" id="3.40.1370.10:FF:000005">
    <property type="entry name" value="39S ribosomal protein L4, mitochondrial"/>
    <property type="match status" value="1"/>
</dbReference>
<dbReference type="AlphaFoldDB" id="A0AAV6V8I8"/>
<feature type="compositionally biased region" description="Basic residues" evidence="8">
    <location>
        <begin position="146"/>
        <end position="155"/>
    </location>
</feature>
<dbReference type="Gene3D" id="3.40.1370.10">
    <property type="match status" value="1"/>
</dbReference>
<evidence type="ECO:0000256" key="1">
    <source>
        <dbReference type="ARBA" id="ARBA00004173"/>
    </source>
</evidence>